<protein>
    <recommendedName>
        <fullName evidence="5">HMA domain-containing protein</fullName>
    </recommendedName>
</protein>
<evidence type="ECO:0008006" key="5">
    <source>
        <dbReference type="Google" id="ProtNLM"/>
    </source>
</evidence>
<evidence type="ECO:0000256" key="1">
    <source>
        <dbReference type="ARBA" id="ARBA00022723"/>
    </source>
</evidence>
<dbReference type="AlphaFoldDB" id="A0A5N6QCJ7"/>
<keyword evidence="4" id="KW-1185">Reference proteome</keyword>
<name>A0A5N6QCJ7_9ROSI</name>
<evidence type="ECO:0000256" key="2">
    <source>
        <dbReference type="SAM" id="MobiDB-lite"/>
    </source>
</evidence>
<dbReference type="OrthoDB" id="1930492at2759"/>
<dbReference type="EMBL" id="CM017321">
    <property type="protein sequence ID" value="KAE7996369.1"/>
    <property type="molecule type" value="Genomic_DNA"/>
</dbReference>
<dbReference type="InterPro" id="IPR051863">
    <property type="entry name" value="HIPP"/>
</dbReference>
<feature type="region of interest" description="Disordered" evidence="2">
    <location>
        <begin position="70"/>
        <end position="106"/>
    </location>
</feature>
<proteinExistence type="predicted"/>
<dbReference type="PANTHER" id="PTHR45811:SF49">
    <property type="entry name" value="OS04G0667600 PROTEIN"/>
    <property type="match status" value="1"/>
</dbReference>
<dbReference type="GO" id="GO:0046872">
    <property type="term" value="F:metal ion binding"/>
    <property type="evidence" value="ECO:0007669"/>
    <property type="project" value="UniProtKB-KW"/>
</dbReference>
<gene>
    <name evidence="3" type="ORF">FH972_001100</name>
</gene>
<dbReference type="PANTHER" id="PTHR45811">
    <property type="entry name" value="COPPER TRANSPORT PROTEIN FAMILY-RELATED"/>
    <property type="match status" value="1"/>
</dbReference>
<evidence type="ECO:0000313" key="4">
    <source>
        <dbReference type="Proteomes" id="UP000327013"/>
    </source>
</evidence>
<dbReference type="Gene3D" id="3.30.70.100">
    <property type="match status" value="1"/>
</dbReference>
<keyword evidence="1" id="KW-0479">Metal-binding</keyword>
<accession>A0A5N6QCJ7</accession>
<organism evidence="3 4">
    <name type="scientific">Carpinus fangiana</name>
    <dbReference type="NCBI Taxonomy" id="176857"/>
    <lineage>
        <taxon>Eukaryota</taxon>
        <taxon>Viridiplantae</taxon>
        <taxon>Streptophyta</taxon>
        <taxon>Embryophyta</taxon>
        <taxon>Tracheophyta</taxon>
        <taxon>Spermatophyta</taxon>
        <taxon>Magnoliopsida</taxon>
        <taxon>eudicotyledons</taxon>
        <taxon>Gunneridae</taxon>
        <taxon>Pentapetalae</taxon>
        <taxon>rosids</taxon>
        <taxon>fabids</taxon>
        <taxon>Fagales</taxon>
        <taxon>Betulaceae</taxon>
        <taxon>Carpinus</taxon>
    </lineage>
</organism>
<sequence>MQLESERSKSKAEKFAYAVEGIAYLSDCVSSVNIDRTAHTLTVSGTFDPIDVAKELRKLSRVTIISIEPEEKSGKMKEELDKEQSKTAKLEEAGPSEEGPKKDDVGKLSDLYEAYNHESSYYHLRDVKGYPNACVIC</sequence>
<reference evidence="3 4" key="1">
    <citation type="submission" date="2019-06" db="EMBL/GenBank/DDBJ databases">
        <title>A chromosomal-level reference genome of Carpinus fangiana (Coryloideae, Betulaceae).</title>
        <authorList>
            <person name="Yang X."/>
            <person name="Wang Z."/>
            <person name="Zhang L."/>
            <person name="Hao G."/>
            <person name="Liu J."/>
            <person name="Yang Y."/>
        </authorList>
    </citation>
    <scope>NUCLEOTIDE SEQUENCE [LARGE SCALE GENOMIC DNA]</scope>
    <source>
        <strain evidence="3">Cfa_2016G</strain>
        <tissue evidence="3">Leaf</tissue>
    </source>
</reference>
<dbReference type="Proteomes" id="UP000327013">
    <property type="component" value="Chromosome 1"/>
</dbReference>
<evidence type="ECO:0000313" key="3">
    <source>
        <dbReference type="EMBL" id="KAE7996369.1"/>
    </source>
</evidence>